<feature type="domain" description="Kinesin motor" evidence="6">
    <location>
        <begin position="94"/>
        <end position="431"/>
    </location>
</feature>
<dbReference type="CDD" id="cd00106">
    <property type="entry name" value="KISc"/>
    <property type="match status" value="1"/>
</dbReference>
<dbReference type="PRINTS" id="PR00380">
    <property type="entry name" value="KINESINHEAVY"/>
</dbReference>
<evidence type="ECO:0000256" key="2">
    <source>
        <dbReference type="ARBA" id="ARBA00022840"/>
    </source>
</evidence>
<accession>A0ABQ8FGE8</accession>
<dbReference type="InterPro" id="IPR001752">
    <property type="entry name" value="Kinesin_motor_dom"/>
</dbReference>
<dbReference type="PANTHER" id="PTHR47969">
    <property type="entry name" value="CHROMOSOME-ASSOCIATED KINESIN KIF4A-RELATED"/>
    <property type="match status" value="1"/>
</dbReference>
<keyword evidence="4" id="KW-0493">Microtubule</keyword>
<name>A0ABQ8FGE8_9FUNG</name>
<feature type="region of interest" description="Disordered" evidence="5">
    <location>
        <begin position="599"/>
        <end position="624"/>
    </location>
</feature>
<evidence type="ECO:0000313" key="8">
    <source>
        <dbReference type="Proteomes" id="UP001648503"/>
    </source>
</evidence>
<dbReference type="Gene3D" id="3.40.850.10">
    <property type="entry name" value="Kinesin motor domain"/>
    <property type="match status" value="1"/>
</dbReference>
<evidence type="ECO:0000256" key="4">
    <source>
        <dbReference type="RuleBase" id="RU000394"/>
    </source>
</evidence>
<keyword evidence="2 3" id="KW-0067">ATP-binding</keyword>
<evidence type="ECO:0000259" key="6">
    <source>
        <dbReference type="PROSITE" id="PS50067"/>
    </source>
</evidence>
<feature type="binding site" evidence="3">
    <location>
        <begin position="179"/>
        <end position="186"/>
    </location>
    <ligand>
        <name>ATP</name>
        <dbReference type="ChEBI" id="CHEBI:30616"/>
    </ligand>
</feature>
<feature type="compositionally biased region" description="Basic and acidic residues" evidence="5">
    <location>
        <begin position="709"/>
        <end position="726"/>
    </location>
</feature>
<gene>
    <name evidence="7" type="ORF">BASA50_004203</name>
</gene>
<organism evidence="7 8">
    <name type="scientific">Batrachochytrium salamandrivorans</name>
    <dbReference type="NCBI Taxonomy" id="1357716"/>
    <lineage>
        <taxon>Eukaryota</taxon>
        <taxon>Fungi</taxon>
        <taxon>Fungi incertae sedis</taxon>
        <taxon>Chytridiomycota</taxon>
        <taxon>Chytridiomycota incertae sedis</taxon>
        <taxon>Chytridiomycetes</taxon>
        <taxon>Rhizophydiales</taxon>
        <taxon>Rhizophydiales incertae sedis</taxon>
        <taxon>Batrachochytrium</taxon>
    </lineage>
</organism>
<keyword evidence="8" id="KW-1185">Reference proteome</keyword>
<evidence type="ECO:0000256" key="1">
    <source>
        <dbReference type="ARBA" id="ARBA00022741"/>
    </source>
</evidence>
<dbReference type="PROSITE" id="PS00411">
    <property type="entry name" value="KINESIN_MOTOR_1"/>
    <property type="match status" value="1"/>
</dbReference>
<evidence type="ECO:0000256" key="3">
    <source>
        <dbReference type="PROSITE-ProRule" id="PRU00283"/>
    </source>
</evidence>
<dbReference type="EMBL" id="JAFCIX010000127">
    <property type="protein sequence ID" value="KAH6597860.1"/>
    <property type="molecule type" value="Genomic_DNA"/>
</dbReference>
<evidence type="ECO:0000313" key="7">
    <source>
        <dbReference type="EMBL" id="KAH6597860.1"/>
    </source>
</evidence>
<evidence type="ECO:0000256" key="5">
    <source>
        <dbReference type="SAM" id="MobiDB-lite"/>
    </source>
</evidence>
<feature type="region of interest" description="Disordered" evidence="5">
    <location>
        <begin position="667"/>
        <end position="757"/>
    </location>
</feature>
<dbReference type="Proteomes" id="UP001648503">
    <property type="component" value="Unassembled WGS sequence"/>
</dbReference>
<dbReference type="Pfam" id="PF00225">
    <property type="entry name" value="Kinesin"/>
    <property type="match status" value="1"/>
</dbReference>
<comment type="caution">
    <text evidence="7">The sequence shown here is derived from an EMBL/GenBank/DDBJ whole genome shotgun (WGS) entry which is preliminary data.</text>
</comment>
<protein>
    <recommendedName>
        <fullName evidence="4">Kinesin-like protein</fullName>
    </recommendedName>
</protein>
<dbReference type="InterPro" id="IPR027640">
    <property type="entry name" value="Kinesin-like_fam"/>
</dbReference>
<comment type="similarity">
    <text evidence="3 4">Belongs to the TRAFAC class myosin-kinesin ATPase superfamily. Kinesin family.</text>
</comment>
<feature type="compositionally biased region" description="Basic and acidic residues" evidence="5">
    <location>
        <begin position="745"/>
        <end position="757"/>
    </location>
</feature>
<reference evidence="7 8" key="1">
    <citation type="submission" date="2021-02" db="EMBL/GenBank/DDBJ databases">
        <title>Variation within the Batrachochytrium salamandrivorans European outbreak.</title>
        <authorList>
            <person name="Kelly M."/>
            <person name="Pasmans F."/>
            <person name="Shea T.P."/>
            <person name="Munoz J.F."/>
            <person name="Carranza S."/>
            <person name="Cuomo C.A."/>
            <person name="Martel A."/>
        </authorList>
    </citation>
    <scope>NUCLEOTIDE SEQUENCE [LARGE SCALE GENOMIC DNA]</scope>
    <source>
        <strain evidence="7 8">AMFP18/2</strain>
    </source>
</reference>
<proteinExistence type="inferred from homology"/>
<sequence length="810" mass="89008">MQLHVVPTIYRAHGEAGIAGSSSGSTPNSLSYVTSTIPNTSSAACPVSDIGTFSLEELKPQQQMGQQKHLIRHEGPEMAISTISPNPHEDPSGQIKALIRIRPLTENEKVRGDQNKIVYATEDENAVQAYTPSGQISVMPFDRVFDEDTGQTRFFEESGIQQLIIQAINGYAATIFAFGQTGSGKTFTITGPNGPQSPQALGIVPRALSFMFDCITAMRQANQLESIRIQASYLEIYNENVHDLLNTQNSTLPVRWSSERGFYVENLLIVDCDVLEDSLAVLEEGLRNRTVASHNMNEHSSRSHSVLTIYLEARVVDANEGRPVKCHGKISFVDLAGSEKVKESKASGDTFTEALSINKSLLTLGLCISALSDPRKRLGHIPFRDSKLTKLLSDSLGGHGVALMIACVSPGSLNIQETNKTLRYASKARRIHTKPTLHLDPREEMVLILKREIVGLRRENLMLRGVLDSNSKSGSPILKSKDSVSLNALDRQAENMRSMRETNHEYGRYDDGQSAYGRSTPRLCDRTTLSSTNHVSGLHDTHHRSRTPILIDLREPFSTNGKDFKATNRNISGHSALYEFGGSTHATRQNAMAGRSLVRSQQASRDARADGYVRSGSTHESGHPTMATYRVNALKRSDAPAGHEYMTPKNGNVAGTPISGRALAMIPQKPVKSPAENTKVKLPKIPPRKPMKPKPPPVSTSPIKLAHISKKETTGIRRHSQEEPLKKNGSSVQSPARLISSKRPSNREKSPTVAHNEEFPLINLEHNSNGSLHEQEPSVDRVLEAVNNRGKIMNDVKALENEIGRMTTLN</sequence>
<dbReference type="InterPro" id="IPR027417">
    <property type="entry name" value="P-loop_NTPase"/>
</dbReference>
<dbReference type="InterPro" id="IPR019821">
    <property type="entry name" value="Kinesin_motor_CS"/>
</dbReference>
<dbReference type="PROSITE" id="PS50067">
    <property type="entry name" value="KINESIN_MOTOR_2"/>
    <property type="match status" value="1"/>
</dbReference>
<dbReference type="SUPFAM" id="SSF52540">
    <property type="entry name" value="P-loop containing nucleoside triphosphate hydrolases"/>
    <property type="match status" value="1"/>
</dbReference>
<dbReference type="InterPro" id="IPR036961">
    <property type="entry name" value="Kinesin_motor_dom_sf"/>
</dbReference>
<keyword evidence="3 4" id="KW-0505">Motor protein</keyword>
<dbReference type="PANTHER" id="PTHR47969:SF33">
    <property type="entry name" value="KINESIN-LIKE PROTEIN"/>
    <property type="match status" value="1"/>
</dbReference>
<dbReference type="SMART" id="SM00129">
    <property type="entry name" value="KISc"/>
    <property type="match status" value="1"/>
</dbReference>
<keyword evidence="1 3" id="KW-0547">Nucleotide-binding</keyword>